<protein>
    <submittedName>
        <fullName evidence="1">Uncharacterized protein</fullName>
    </submittedName>
</protein>
<reference evidence="1 2" key="1">
    <citation type="submission" date="2017-08" db="EMBL/GenBank/DDBJ databases">
        <title>Draft genome sequence of filamentous cyanobacterium Calothrix elsteri CCALA 953.</title>
        <authorList>
            <person name="Gagunashvili A.N."/>
            <person name="Elster J."/>
            <person name="Andresson O.S."/>
        </authorList>
    </citation>
    <scope>NUCLEOTIDE SEQUENCE [LARGE SCALE GENOMIC DNA]</scope>
    <source>
        <strain evidence="1 2">CCALA 953</strain>
    </source>
</reference>
<dbReference type="Proteomes" id="UP000218238">
    <property type="component" value="Unassembled WGS sequence"/>
</dbReference>
<dbReference type="AlphaFoldDB" id="A0A2A2TF23"/>
<keyword evidence="2" id="KW-1185">Reference proteome</keyword>
<gene>
    <name evidence="1" type="ORF">CK510_21640</name>
</gene>
<dbReference type="EMBL" id="NTFS01000295">
    <property type="protein sequence ID" value="PAX52009.1"/>
    <property type="molecule type" value="Genomic_DNA"/>
</dbReference>
<sequence>MINLQQRNFIENLLIVTDLSKEQEELLFNFGCAQKVQQASIALVKGEMSADDFLDAVEEYVPIDNYLDEICENVEIFLYQ</sequence>
<name>A0A2A2TF23_9CYAN</name>
<evidence type="ECO:0000313" key="2">
    <source>
        <dbReference type="Proteomes" id="UP000218238"/>
    </source>
</evidence>
<organism evidence="1 2">
    <name type="scientific">Brunnivagina elsteri CCALA 953</name>
    <dbReference type="NCBI Taxonomy" id="987040"/>
    <lineage>
        <taxon>Bacteria</taxon>
        <taxon>Bacillati</taxon>
        <taxon>Cyanobacteriota</taxon>
        <taxon>Cyanophyceae</taxon>
        <taxon>Nostocales</taxon>
        <taxon>Calotrichaceae</taxon>
        <taxon>Brunnivagina</taxon>
    </lineage>
</organism>
<accession>A0A2A2TF23</accession>
<evidence type="ECO:0000313" key="1">
    <source>
        <dbReference type="EMBL" id="PAX52009.1"/>
    </source>
</evidence>
<comment type="caution">
    <text evidence="1">The sequence shown here is derived from an EMBL/GenBank/DDBJ whole genome shotgun (WGS) entry which is preliminary data.</text>
</comment>
<proteinExistence type="predicted"/>